<evidence type="ECO:0000313" key="1">
    <source>
        <dbReference type="EMBL" id="SUM73989.1"/>
    </source>
</evidence>
<sequence>MQFKLKEDDILDFLELNFPDQSFEKRCLLVGQNKKAPLDMYYFGKDFLAVLNIDFNTFEYIRASEVDYSEIEKITLKEGLLYRKMIIETEDIAFKYGTSKALMSDFQNENFKQFIHGEKTRVIFKDGQFI</sequence>
<organism evidence="1 2">
    <name type="scientific">Staphylococcus saccharolyticus</name>
    <dbReference type="NCBI Taxonomy" id="33028"/>
    <lineage>
        <taxon>Bacteria</taxon>
        <taxon>Bacillati</taxon>
        <taxon>Bacillota</taxon>
        <taxon>Bacilli</taxon>
        <taxon>Bacillales</taxon>
        <taxon>Staphylococcaceae</taxon>
        <taxon>Staphylococcus</taxon>
    </lineage>
</organism>
<dbReference type="RefSeq" id="WP_115313908.1">
    <property type="nucleotide sequence ID" value="NZ_CP066042.1"/>
</dbReference>
<dbReference type="Proteomes" id="UP000255425">
    <property type="component" value="Unassembled WGS sequence"/>
</dbReference>
<name>A0A380H9W1_9STAP</name>
<accession>A0A380H9W1</accession>
<dbReference type="AlphaFoldDB" id="A0A380H9W1"/>
<protein>
    <submittedName>
        <fullName evidence="1">Uncharacterized protein</fullName>
    </submittedName>
</protein>
<gene>
    <name evidence="1" type="ORF">NCTC11807_02387</name>
</gene>
<dbReference type="EMBL" id="UHDZ01000001">
    <property type="protein sequence ID" value="SUM73989.1"/>
    <property type="molecule type" value="Genomic_DNA"/>
</dbReference>
<proteinExistence type="predicted"/>
<reference evidence="1 2" key="1">
    <citation type="submission" date="2018-06" db="EMBL/GenBank/DDBJ databases">
        <authorList>
            <consortium name="Pathogen Informatics"/>
            <person name="Doyle S."/>
        </authorList>
    </citation>
    <scope>NUCLEOTIDE SEQUENCE [LARGE SCALE GENOMIC DNA]</scope>
    <source>
        <strain evidence="1 2">NCTC11807</strain>
    </source>
</reference>
<keyword evidence="2" id="KW-1185">Reference proteome</keyword>
<evidence type="ECO:0000313" key="2">
    <source>
        <dbReference type="Proteomes" id="UP000255425"/>
    </source>
</evidence>
<dbReference type="GeneID" id="63935696"/>